<dbReference type="AlphaFoldDB" id="A0A4Y2SZ59"/>
<organism evidence="1 2">
    <name type="scientific">Araneus ventricosus</name>
    <name type="common">Orbweaver spider</name>
    <name type="synonym">Epeira ventricosa</name>
    <dbReference type="NCBI Taxonomy" id="182803"/>
    <lineage>
        <taxon>Eukaryota</taxon>
        <taxon>Metazoa</taxon>
        <taxon>Ecdysozoa</taxon>
        <taxon>Arthropoda</taxon>
        <taxon>Chelicerata</taxon>
        <taxon>Arachnida</taxon>
        <taxon>Araneae</taxon>
        <taxon>Araneomorphae</taxon>
        <taxon>Entelegynae</taxon>
        <taxon>Araneoidea</taxon>
        <taxon>Araneidae</taxon>
        <taxon>Araneus</taxon>
    </lineage>
</organism>
<feature type="non-terminal residue" evidence="1">
    <location>
        <position position="1"/>
    </location>
</feature>
<dbReference type="EMBL" id="BGPR01024854">
    <property type="protein sequence ID" value="GBN93251.1"/>
    <property type="molecule type" value="Genomic_DNA"/>
</dbReference>
<reference evidence="1 2" key="1">
    <citation type="journal article" date="2019" name="Sci. Rep.">
        <title>Orb-weaving spider Araneus ventricosus genome elucidates the spidroin gene catalogue.</title>
        <authorList>
            <person name="Kono N."/>
            <person name="Nakamura H."/>
            <person name="Ohtoshi R."/>
            <person name="Moran D.A.P."/>
            <person name="Shinohara A."/>
            <person name="Yoshida Y."/>
            <person name="Fujiwara M."/>
            <person name="Mori M."/>
            <person name="Tomita M."/>
            <person name="Arakawa K."/>
        </authorList>
    </citation>
    <scope>NUCLEOTIDE SEQUENCE [LARGE SCALE GENOMIC DNA]</scope>
</reference>
<dbReference type="Proteomes" id="UP000499080">
    <property type="component" value="Unassembled WGS sequence"/>
</dbReference>
<protein>
    <submittedName>
        <fullName evidence="1">Uncharacterized protein</fullName>
    </submittedName>
</protein>
<sequence length="25" mass="2825">IAALKRLGKKIHATSAKLVEYNFPR</sequence>
<keyword evidence="2" id="KW-1185">Reference proteome</keyword>
<accession>A0A4Y2SZ59</accession>
<name>A0A4Y2SZ59_ARAVE</name>
<evidence type="ECO:0000313" key="2">
    <source>
        <dbReference type="Proteomes" id="UP000499080"/>
    </source>
</evidence>
<comment type="caution">
    <text evidence="1">The sequence shown here is derived from an EMBL/GenBank/DDBJ whole genome shotgun (WGS) entry which is preliminary data.</text>
</comment>
<evidence type="ECO:0000313" key="1">
    <source>
        <dbReference type="EMBL" id="GBN93251.1"/>
    </source>
</evidence>
<gene>
    <name evidence="1" type="ORF">AVEN_136264_1</name>
</gene>
<proteinExistence type="predicted"/>